<gene>
    <name evidence="1" type="ORF">IFE08_07625</name>
</gene>
<sequence>MKNLIFKLNFFLLFFVFLYAETSGIENAEDEIYDGKKTLTSNDEIIPLVSFEQIPDSSLIRKEIAKTWFLNSPEQVVSQNFQIQTDTKGNRFKLRWVHLKEKNLLAVVISPIDTEFSNIEKVPQGTWILYRNYTTGEPVCIKIYPRENPELYLMLRPSVKDSEKGKSFIDICLFNAYVRKNIAVGVPFESLYYLSLLELRKTTEAVLPWEIFNPPVTYSGVESASDIVAERLYKLVYLEDGGFDENGVPVHLKDGKVQTDTEIIAAIKPEQKLKDIIGGVNCSGFVKWIIDGMIKPVAGQGTFIKSLLTPTDVPDTHFTQPYENQDLYFGLEWIRNLAAAALTLNTKRTVFPIGSGVDVTVEPFALVPPIKSIEAQDEFAVFKGYEKNAGYQTNYLQALLYYLAVKEPGHFYLGAVSRDKGTPVLRRYHHVAAFFPYFDILGNFHLDVYESGEKTSIEEFIKRNKDAFTALVRVRAPQEGVFSP</sequence>
<dbReference type="Proteomes" id="UP000593915">
    <property type="component" value="Chromosome"/>
</dbReference>
<evidence type="ECO:0000313" key="1">
    <source>
        <dbReference type="EMBL" id="QOW59746.1"/>
    </source>
</evidence>
<dbReference type="AlphaFoldDB" id="A0A7S7AW46"/>
<dbReference type="RefSeq" id="WP_194075378.1">
    <property type="nucleotide sequence ID" value="NZ_CP061839.1"/>
</dbReference>
<protein>
    <submittedName>
        <fullName evidence="1">Uncharacterized protein</fullName>
    </submittedName>
</protein>
<reference evidence="1 2" key="1">
    <citation type="submission" date="2020-09" db="EMBL/GenBank/DDBJ databases">
        <title>Characterization of Treponema spp. from bovine digital dermatitis in Korea.</title>
        <authorList>
            <person name="Espiritu H.M."/>
            <person name="Cho Y.I."/>
            <person name="Mamuad L."/>
        </authorList>
    </citation>
    <scope>NUCLEOTIDE SEQUENCE [LARGE SCALE GENOMIC DNA]</scope>
    <source>
        <strain evidence="1 2">KS1</strain>
    </source>
</reference>
<dbReference type="EMBL" id="CP061839">
    <property type="protein sequence ID" value="QOW59746.1"/>
    <property type="molecule type" value="Genomic_DNA"/>
</dbReference>
<accession>A0A7S7AW46</accession>
<organism evidence="1 2">
    <name type="scientific">Treponema pedis</name>
    <dbReference type="NCBI Taxonomy" id="409322"/>
    <lineage>
        <taxon>Bacteria</taxon>
        <taxon>Pseudomonadati</taxon>
        <taxon>Spirochaetota</taxon>
        <taxon>Spirochaetia</taxon>
        <taxon>Spirochaetales</taxon>
        <taxon>Treponemataceae</taxon>
        <taxon>Treponema</taxon>
    </lineage>
</organism>
<evidence type="ECO:0000313" key="2">
    <source>
        <dbReference type="Proteomes" id="UP000593915"/>
    </source>
</evidence>
<proteinExistence type="predicted"/>
<name>A0A7S7AW46_9SPIR</name>